<feature type="region of interest" description="Disordered" evidence="1">
    <location>
        <begin position="62"/>
        <end position="135"/>
    </location>
</feature>
<dbReference type="AlphaFoldDB" id="G3BBG7"/>
<feature type="region of interest" description="Disordered" evidence="1">
    <location>
        <begin position="1"/>
        <end position="47"/>
    </location>
</feature>
<feature type="compositionally biased region" description="Polar residues" evidence="1">
    <location>
        <begin position="1"/>
        <end position="20"/>
    </location>
</feature>
<evidence type="ECO:0000313" key="3">
    <source>
        <dbReference type="Proteomes" id="UP000000707"/>
    </source>
</evidence>
<reference evidence="2 3" key="1">
    <citation type="journal article" date="2011" name="Proc. Natl. Acad. Sci. U.S.A.">
        <title>Comparative genomics of xylose-fermenting fungi for enhanced biofuel production.</title>
        <authorList>
            <person name="Wohlbach D.J."/>
            <person name="Kuo A."/>
            <person name="Sato T.K."/>
            <person name="Potts K.M."/>
            <person name="Salamov A.A."/>
            <person name="LaButti K.M."/>
            <person name="Sun H."/>
            <person name="Clum A."/>
            <person name="Pangilinan J.L."/>
            <person name="Lindquist E.A."/>
            <person name="Lucas S."/>
            <person name="Lapidus A."/>
            <person name="Jin M."/>
            <person name="Gunawan C."/>
            <person name="Balan V."/>
            <person name="Dale B.E."/>
            <person name="Jeffries T.W."/>
            <person name="Zinkel R."/>
            <person name="Barry K.W."/>
            <person name="Grigoriev I.V."/>
            <person name="Gasch A.P."/>
        </authorList>
    </citation>
    <scope>NUCLEOTIDE SEQUENCE [LARGE SCALE GENOMIC DNA]</scope>
    <source>
        <strain evidence="3">ATCC 10573 / BCRC 21748 / CBS 615 / JCM 9827 / NBRC 10315 / NRRL Y-1498 / VKM Y-70</strain>
    </source>
</reference>
<feature type="compositionally biased region" description="Polar residues" evidence="1">
    <location>
        <begin position="62"/>
        <end position="88"/>
    </location>
</feature>
<sequence length="135" mass="14670">MSLQTNKNGPVAKRQSSISNFFAAPGKKPQKLASNSQIANYSSLTTPEKKLGLKRSDSILSRASQNDGFEDIQSSDTSFDSPEINNFRTKVLPEKQLSQSTAGSIKAPRLMKPKAPQRPLSRSSGTSSCGFETYL</sequence>
<proteinExistence type="predicted"/>
<gene>
    <name evidence="2" type="ORF">CANTEDRAFT_125809</name>
</gene>
<name>G3BBG7_CANTC</name>
<evidence type="ECO:0000256" key="1">
    <source>
        <dbReference type="SAM" id="MobiDB-lite"/>
    </source>
</evidence>
<dbReference type="OrthoDB" id="432234at2759"/>
<dbReference type="HOGENOM" id="CLU_1885493_0_0_1"/>
<feature type="compositionally biased region" description="Polar residues" evidence="1">
    <location>
        <begin position="32"/>
        <end position="46"/>
    </location>
</feature>
<keyword evidence="3" id="KW-1185">Reference proteome</keyword>
<feature type="compositionally biased region" description="Polar residues" evidence="1">
    <location>
        <begin position="120"/>
        <end position="135"/>
    </location>
</feature>
<accession>G3BBG7</accession>
<dbReference type="Proteomes" id="UP000000707">
    <property type="component" value="Unassembled WGS sequence"/>
</dbReference>
<organism evidence="3">
    <name type="scientific">Candida tenuis (strain ATCC 10573 / BCRC 21748 / CBS 615 / JCM 9827 / NBRC 10315 / NRRL Y-1498 / VKM Y-70)</name>
    <name type="common">Yeast</name>
    <name type="synonym">Yamadazyma tenuis</name>
    <dbReference type="NCBI Taxonomy" id="590646"/>
    <lineage>
        <taxon>Eukaryota</taxon>
        <taxon>Fungi</taxon>
        <taxon>Dikarya</taxon>
        <taxon>Ascomycota</taxon>
        <taxon>Saccharomycotina</taxon>
        <taxon>Pichiomycetes</taxon>
        <taxon>Debaryomycetaceae</taxon>
        <taxon>Yamadazyma</taxon>
    </lineage>
</organism>
<evidence type="ECO:0000313" key="2">
    <source>
        <dbReference type="EMBL" id="EGV62187.1"/>
    </source>
</evidence>
<protein>
    <submittedName>
        <fullName evidence="2">Uncharacterized protein</fullName>
    </submittedName>
</protein>
<dbReference type="EMBL" id="GL996527">
    <property type="protein sequence ID" value="EGV62187.1"/>
    <property type="molecule type" value="Genomic_DNA"/>
</dbReference>